<organism evidence="1 2">
    <name type="scientific">Pectobacterium jejuense</name>
    <dbReference type="NCBI Taxonomy" id="2974022"/>
    <lineage>
        <taxon>Bacteria</taxon>
        <taxon>Pseudomonadati</taxon>
        <taxon>Pseudomonadota</taxon>
        <taxon>Gammaproteobacteria</taxon>
        <taxon>Enterobacterales</taxon>
        <taxon>Pectobacteriaceae</taxon>
        <taxon>Pectobacterium</taxon>
    </lineage>
</organism>
<dbReference type="EMBL" id="JBIXLB010000001">
    <property type="protein sequence ID" value="MFJ5511236.1"/>
    <property type="molecule type" value="Genomic_DNA"/>
</dbReference>
<protein>
    <submittedName>
        <fullName evidence="1">Uncharacterized protein</fullName>
    </submittedName>
</protein>
<sequence>MGCSFFNKVAIVPSWCTHKVEEGEKRLAVPLLTRFANGYYTH</sequence>
<gene>
    <name evidence="1" type="ORF">ACIPUH_00325</name>
</gene>
<evidence type="ECO:0000313" key="2">
    <source>
        <dbReference type="Proteomes" id="UP001617702"/>
    </source>
</evidence>
<dbReference type="Proteomes" id="UP001617702">
    <property type="component" value="Unassembled WGS sequence"/>
</dbReference>
<dbReference type="RefSeq" id="WP_256462096.1">
    <property type="nucleotide sequence ID" value="NZ_JAPQKX010000001.1"/>
</dbReference>
<evidence type="ECO:0000313" key="1">
    <source>
        <dbReference type="EMBL" id="MFJ5511236.1"/>
    </source>
</evidence>
<comment type="caution">
    <text evidence="1">The sequence shown here is derived from an EMBL/GenBank/DDBJ whole genome shotgun (WGS) entry which is preliminary data.</text>
</comment>
<accession>A0ABW8GTA3</accession>
<proteinExistence type="predicted"/>
<keyword evidence="2" id="KW-1185">Reference proteome</keyword>
<name>A0ABW8GTA3_9GAMM</name>
<reference evidence="1 2" key="1">
    <citation type="submission" date="2024-10" db="EMBL/GenBank/DDBJ databases">
        <authorList>
            <person name="Lu C.-H."/>
        </authorList>
    </citation>
    <scope>NUCLEOTIDE SEQUENCE [LARGE SCALE GENOMIC DNA]</scope>
    <source>
        <strain evidence="1 2">22LXZD03-01</strain>
    </source>
</reference>